<keyword evidence="9" id="KW-0862">Zinc</keyword>
<dbReference type="SMART" id="SM00184">
    <property type="entry name" value="RING"/>
    <property type="match status" value="1"/>
</dbReference>
<evidence type="ECO:0000256" key="6">
    <source>
        <dbReference type="ARBA" id="ARBA00022723"/>
    </source>
</evidence>
<evidence type="ECO:0000259" key="15">
    <source>
        <dbReference type="PROSITE" id="PS50089"/>
    </source>
</evidence>
<evidence type="ECO:0000256" key="11">
    <source>
        <dbReference type="ARBA" id="ARBA00023136"/>
    </source>
</evidence>
<dbReference type="GO" id="GO:0009555">
    <property type="term" value="P:pollen development"/>
    <property type="evidence" value="ECO:0007669"/>
    <property type="project" value="UniProtKB-ARBA"/>
</dbReference>
<dbReference type="InterPro" id="IPR013083">
    <property type="entry name" value="Znf_RING/FYVE/PHD"/>
</dbReference>
<dbReference type="Pfam" id="PF13920">
    <property type="entry name" value="zf-C3HC4_3"/>
    <property type="match status" value="1"/>
</dbReference>
<evidence type="ECO:0000256" key="9">
    <source>
        <dbReference type="ARBA" id="ARBA00022833"/>
    </source>
</evidence>
<dbReference type="GO" id="GO:0005768">
    <property type="term" value="C:endosome"/>
    <property type="evidence" value="ECO:0007669"/>
    <property type="project" value="TreeGrafter"/>
</dbReference>
<evidence type="ECO:0000256" key="14">
    <source>
        <dbReference type="SAM" id="Phobius"/>
    </source>
</evidence>
<evidence type="ECO:0000256" key="3">
    <source>
        <dbReference type="ARBA" id="ARBA00004906"/>
    </source>
</evidence>
<evidence type="ECO:0000256" key="10">
    <source>
        <dbReference type="ARBA" id="ARBA00022989"/>
    </source>
</evidence>
<feature type="transmembrane region" description="Helical" evidence="14">
    <location>
        <begin position="115"/>
        <end position="136"/>
    </location>
</feature>
<keyword evidence="11 14" id="KW-0472">Membrane</keyword>
<evidence type="ECO:0000256" key="7">
    <source>
        <dbReference type="ARBA" id="ARBA00022771"/>
    </source>
</evidence>
<dbReference type="Gene3D" id="3.30.40.10">
    <property type="entry name" value="Zinc/RING finger domain, C3HC4 (zinc finger)"/>
    <property type="match status" value="1"/>
</dbReference>
<feature type="region of interest" description="Disordered" evidence="13">
    <location>
        <begin position="148"/>
        <end position="179"/>
    </location>
</feature>
<dbReference type="InterPro" id="IPR001841">
    <property type="entry name" value="Znf_RING"/>
</dbReference>
<feature type="compositionally biased region" description="Basic and acidic residues" evidence="13">
    <location>
        <begin position="148"/>
        <end position="167"/>
    </location>
</feature>
<organism evidence="16 17">
    <name type="scientific">Morus notabilis</name>
    <dbReference type="NCBI Taxonomy" id="981085"/>
    <lineage>
        <taxon>Eukaryota</taxon>
        <taxon>Viridiplantae</taxon>
        <taxon>Streptophyta</taxon>
        <taxon>Embryophyta</taxon>
        <taxon>Tracheophyta</taxon>
        <taxon>Spermatophyta</taxon>
        <taxon>Magnoliopsida</taxon>
        <taxon>eudicotyledons</taxon>
        <taxon>Gunneridae</taxon>
        <taxon>Pentapetalae</taxon>
        <taxon>rosids</taxon>
        <taxon>fabids</taxon>
        <taxon>Rosales</taxon>
        <taxon>Moraceae</taxon>
        <taxon>Moreae</taxon>
        <taxon>Morus</taxon>
    </lineage>
</organism>
<dbReference type="GO" id="GO:0008270">
    <property type="term" value="F:zinc ion binding"/>
    <property type="evidence" value="ECO:0007669"/>
    <property type="project" value="UniProtKB-KW"/>
</dbReference>
<keyword evidence="6" id="KW-0479">Metal-binding</keyword>
<dbReference type="GO" id="GO:0009705">
    <property type="term" value="C:plant-type vacuole membrane"/>
    <property type="evidence" value="ECO:0007669"/>
    <property type="project" value="TreeGrafter"/>
</dbReference>
<dbReference type="GO" id="GO:0000278">
    <property type="term" value="P:mitotic cell cycle"/>
    <property type="evidence" value="ECO:0007669"/>
    <property type="project" value="UniProtKB-ARBA"/>
</dbReference>
<dbReference type="PANTHER" id="PTHR46858:SF5">
    <property type="entry name" value="E3 UBIQUITIN-PROTEIN LIGASE APD1-RELATED"/>
    <property type="match status" value="1"/>
</dbReference>
<evidence type="ECO:0000256" key="8">
    <source>
        <dbReference type="ARBA" id="ARBA00022786"/>
    </source>
</evidence>
<keyword evidence="17" id="KW-1185">Reference proteome</keyword>
<dbReference type="AlphaFoldDB" id="W9R8Y3"/>
<dbReference type="eggNOG" id="KOG4275">
    <property type="taxonomic scope" value="Eukaryota"/>
</dbReference>
<dbReference type="EMBL" id="KE344371">
    <property type="protein sequence ID" value="EXB59006.1"/>
    <property type="molecule type" value="Genomic_DNA"/>
</dbReference>
<dbReference type="Proteomes" id="UP000030645">
    <property type="component" value="Unassembled WGS sequence"/>
</dbReference>
<evidence type="ECO:0000256" key="2">
    <source>
        <dbReference type="ARBA" id="ARBA00004308"/>
    </source>
</evidence>
<dbReference type="InterPro" id="IPR032010">
    <property type="entry name" value="APD1-4_M"/>
</dbReference>
<protein>
    <submittedName>
        <fullName evidence="16">Putative E3 ubiquitin-protein ligase XBAT35</fullName>
    </submittedName>
</protein>
<evidence type="ECO:0000256" key="4">
    <source>
        <dbReference type="ARBA" id="ARBA00022679"/>
    </source>
</evidence>
<evidence type="ECO:0000313" key="16">
    <source>
        <dbReference type="EMBL" id="EXB59006.1"/>
    </source>
</evidence>
<evidence type="ECO:0000256" key="1">
    <source>
        <dbReference type="ARBA" id="ARBA00004141"/>
    </source>
</evidence>
<proteinExistence type="predicted"/>
<evidence type="ECO:0000256" key="13">
    <source>
        <dbReference type="SAM" id="MobiDB-lite"/>
    </source>
</evidence>
<keyword evidence="8" id="KW-0833">Ubl conjugation pathway</keyword>
<accession>W9R8Y3</accession>
<keyword evidence="7 12" id="KW-0863">Zinc-finger</keyword>
<evidence type="ECO:0000256" key="5">
    <source>
        <dbReference type="ARBA" id="ARBA00022692"/>
    </source>
</evidence>
<comment type="pathway">
    <text evidence="3">Protein modification; protein ubiquitination.</text>
</comment>
<comment type="subcellular location">
    <subcellularLocation>
        <location evidence="2">Endomembrane system</location>
    </subcellularLocation>
    <subcellularLocation>
        <location evidence="1">Membrane</location>
        <topology evidence="1">Multi-pass membrane protein</topology>
    </subcellularLocation>
</comment>
<dbReference type="PANTHER" id="PTHR46858">
    <property type="entry name" value="OS05G0521000 PROTEIN"/>
    <property type="match status" value="1"/>
</dbReference>
<dbReference type="Pfam" id="PF16041">
    <property type="entry name" value="APD1-4_M"/>
    <property type="match status" value="1"/>
</dbReference>
<reference evidence="17" key="1">
    <citation type="submission" date="2013-01" db="EMBL/GenBank/DDBJ databases">
        <title>Draft Genome Sequence of a Mulberry Tree, Morus notabilis C.K. Schneid.</title>
        <authorList>
            <person name="He N."/>
            <person name="Zhao S."/>
        </authorList>
    </citation>
    <scope>NUCLEOTIDE SEQUENCE</scope>
</reference>
<dbReference type="FunFam" id="3.30.40.10:FF:000658">
    <property type="entry name" value="E3 ubiquitin-protein ligase APD2"/>
    <property type="match status" value="1"/>
</dbReference>
<feature type="domain" description="RING-type" evidence="15">
    <location>
        <begin position="211"/>
        <end position="250"/>
    </location>
</feature>
<name>W9R8Y3_9ROSA</name>
<evidence type="ECO:0000313" key="17">
    <source>
        <dbReference type="Proteomes" id="UP000030645"/>
    </source>
</evidence>
<evidence type="ECO:0000256" key="12">
    <source>
        <dbReference type="PROSITE-ProRule" id="PRU00175"/>
    </source>
</evidence>
<dbReference type="SUPFAM" id="SSF57850">
    <property type="entry name" value="RING/U-box"/>
    <property type="match status" value="1"/>
</dbReference>
<dbReference type="PROSITE" id="PS50089">
    <property type="entry name" value="ZF_RING_2"/>
    <property type="match status" value="1"/>
</dbReference>
<keyword evidence="10 14" id="KW-1133">Transmembrane helix</keyword>
<dbReference type="GO" id="GO:0061630">
    <property type="term" value="F:ubiquitin protein ligase activity"/>
    <property type="evidence" value="ECO:0007669"/>
    <property type="project" value="TreeGrafter"/>
</dbReference>
<gene>
    <name evidence="16" type="ORF">L484_008247</name>
</gene>
<sequence>MWLAAHYPSFRFLKPLNPNVKTAISWQTGSNPVYTGRPVTEQCNTTGRPVVQLHLRIRASLYNTSEAYYRCNLTQGACGIEILFPEGNAAVLTSFGDEAATGYGLYVKLSYGPRLVTYIIGIGGLSLLMLFAFNFLNKFQCARNETGGHHEQRRSERAPLLSNKDDLSSWGSSYDSASNDEEDLENFLAVGSLEGKSLGEGENSNNTRRLCAICFDAPRDCFFLPCGHCVACFACGTRIAEADGTCPICRRKMKKVRRIFTV</sequence>
<keyword evidence="4" id="KW-0808">Transferase</keyword>
<dbReference type="GO" id="GO:0016567">
    <property type="term" value="P:protein ubiquitination"/>
    <property type="evidence" value="ECO:0007669"/>
    <property type="project" value="TreeGrafter"/>
</dbReference>
<keyword evidence="5 14" id="KW-0812">Transmembrane</keyword>